<evidence type="ECO:0000313" key="3">
    <source>
        <dbReference type="Proteomes" id="UP000485058"/>
    </source>
</evidence>
<gene>
    <name evidence="2" type="ORF">HaLaN_14140</name>
</gene>
<feature type="compositionally biased region" description="Polar residues" evidence="1">
    <location>
        <begin position="1"/>
        <end position="17"/>
    </location>
</feature>
<keyword evidence="3" id="KW-1185">Reference proteome</keyword>
<dbReference type="Proteomes" id="UP000485058">
    <property type="component" value="Unassembled WGS sequence"/>
</dbReference>
<evidence type="ECO:0000256" key="1">
    <source>
        <dbReference type="SAM" id="MobiDB-lite"/>
    </source>
</evidence>
<reference evidence="2 3" key="1">
    <citation type="submission" date="2020-02" db="EMBL/GenBank/DDBJ databases">
        <title>Draft genome sequence of Haematococcus lacustris strain NIES-144.</title>
        <authorList>
            <person name="Morimoto D."/>
            <person name="Nakagawa S."/>
            <person name="Yoshida T."/>
            <person name="Sawayama S."/>
        </authorList>
    </citation>
    <scope>NUCLEOTIDE SEQUENCE [LARGE SCALE GENOMIC DNA]</scope>
    <source>
        <strain evidence="2 3">NIES-144</strain>
    </source>
</reference>
<organism evidence="2 3">
    <name type="scientific">Haematococcus lacustris</name>
    <name type="common">Green alga</name>
    <name type="synonym">Haematococcus pluvialis</name>
    <dbReference type="NCBI Taxonomy" id="44745"/>
    <lineage>
        <taxon>Eukaryota</taxon>
        <taxon>Viridiplantae</taxon>
        <taxon>Chlorophyta</taxon>
        <taxon>core chlorophytes</taxon>
        <taxon>Chlorophyceae</taxon>
        <taxon>CS clade</taxon>
        <taxon>Chlamydomonadales</taxon>
        <taxon>Haematococcaceae</taxon>
        <taxon>Haematococcus</taxon>
    </lineage>
</organism>
<protein>
    <submittedName>
        <fullName evidence="2">Uncharacterized protein</fullName>
    </submittedName>
</protein>
<feature type="non-terminal residue" evidence="2">
    <location>
        <position position="228"/>
    </location>
</feature>
<evidence type="ECO:0000313" key="2">
    <source>
        <dbReference type="EMBL" id="GFH17490.1"/>
    </source>
</evidence>
<feature type="non-terminal residue" evidence="2">
    <location>
        <position position="1"/>
    </location>
</feature>
<accession>A0A699Z7R8</accession>
<name>A0A699Z7R8_HAELA</name>
<dbReference type="EMBL" id="BLLF01001156">
    <property type="protein sequence ID" value="GFH17490.1"/>
    <property type="molecule type" value="Genomic_DNA"/>
</dbReference>
<dbReference type="AlphaFoldDB" id="A0A699Z7R8"/>
<feature type="region of interest" description="Disordered" evidence="1">
    <location>
        <begin position="194"/>
        <end position="228"/>
    </location>
</feature>
<feature type="compositionally biased region" description="Low complexity" evidence="1">
    <location>
        <begin position="206"/>
        <end position="222"/>
    </location>
</feature>
<feature type="compositionally biased region" description="Low complexity" evidence="1">
    <location>
        <begin position="64"/>
        <end position="90"/>
    </location>
</feature>
<proteinExistence type="predicted"/>
<sequence length="228" mass="22255">GASSLRRSAPNTSTFTPTAAEGRQRRNLGGTASSGPGPLSTTTAASPAAGRPKSAAEEEREKTAAAMAAALARREQLAAAAPAPATQASEQPKPSSAPFRLPGEKRAMDSGLSVAIASPNGAQPRATTPNTASQASGAARSWSDKPAVGAAAMGAAGGAAGRNMTPGARAAMVDMMESSNEDDFLPVARQKSTVTPSIVGGGPGHSGSALAGKAGEAAAKQGRPASAA</sequence>
<feature type="compositionally biased region" description="Low complexity" evidence="1">
    <location>
        <begin position="36"/>
        <end position="50"/>
    </location>
</feature>
<comment type="caution">
    <text evidence="2">The sequence shown here is derived from an EMBL/GenBank/DDBJ whole genome shotgun (WGS) entry which is preliminary data.</text>
</comment>
<feature type="compositionally biased region" description="Polar residues" evidence="1">
    <location>
        <begin position="125"/>
        <end position="136"/>
    </location>
</feature>
<feature type="compositionally biased region" description="Basic and acidic residues" evidence="1">
    <location>
        <begin position="54"/>
        <end position="63"/>
    </location>
</feature>
<feature type="region of interest" description="Disordered" evidence="1">
    <location>
        <begin position="1"/>
        <end position="163"/>
    </location>
</feature>